<keyword evidence="1" id="KW-0812">Transmembrane</keyword>
<protein>
    <submittedName>
        <fullName evidence="2">Uncharacterized protein</fullName>
    </submittedName>
</protein>
<sequence>MPASSKNVNHLAEQFDRELAIASTMPDKTTYVHPITPATSRAVNNYEMDGDERLLVIEETVETKNVTEIEYDPDKASADEVLAEYIENKEEFLQDKIYDSAVSNIMFTSAIFVTVITALLVAIVYIRRRQMIRSSRYSSYSRPMTSSIGMQSVPMMV</sequence>
<keyword evidence="1" id="KW-0472">Membrane</keyword>
<dbReference type="AlphaFoldDB" id="A0A6C0LTH8"/>
<organism evidence="2">
    <name type="scientific">viral metagenome</name>
    <dbReference type="NCBI Taxonomy" id="1070528"/>
    <lineage>
        <taxon>unclassified sequences</taxon>
        <taxon>metagenomes</taxon>
        <taxon>organismal metagenomes</taxon>
    </lineage>
</organism>
<feature type="transmembrane region" description="Helical" evidence="1">
    <location>
        <begin position="105"/>
        <end position="126"/>
    </location>
</feature>
<evidence type="ECO:0000313" key="2">
    <source>
        <dbReference type="EMBL" id="QHU33723.1"/>
    </source>
</evidence>
<reference evidence="2" key="1">
    <citation type="journal article" date="2020" name="Nature">
        <title>Giant virus diversity and host interactions through global metagenomics.</title>
        <authorList>
            <person name="Schulz F."/>
            <person name="Roux S."/>
            <person name="Paez-Espino D."/>
            <person name="Jungbluth S."/>
            <person name="Walsh D.A."/>
            <person name="Denef V.J."/>
            <person name="McMahon K.D."/>
            <person name="Konstantinidis K.T."/>
            <person name="Eloe-Fadrosh E.A."/>
            <person name="Kyrpides N.C."/>
            <person name="Woyke T."/>
        </authorList>
    </citation>
    <scope>NUCLEOTIDE SEQUENCE</scope>
    <source>
        <strain evidence="2">GVMAG-S-1016704-121</strain>
    </source>
</reference>
<accession>A0A6C0LTH8</accession>
<keyword evidence="1" id="KW-1133">Transmembrane helix</keyword>
<dbReference type="EMBL" id="MN740561">
    <property type="protein sequence ID" value="QHU33723.1"/>
    <property type="molecule type" value="Genomic_DNA"/>
</dbReference>
<proteinExistence type="predicted"/>
<name>A0A6C0LTH8_9ZZZZ</name>
<evidence type="ECO:0000256" key="1">
    <source>
        <dbReference type="SAM" id="Phobius"/>
    </source>
</evidence>